<feature type="signal peptide" evidence="1">
    <location>
        <begin position="1"/>
        <end position="20"/>
    </location>
</feature>
<evidence type="ECO:0000256" key="1">
    <source>
        <dbReference type="SAM" id="SignalP"/>
    </source>
</evidence>
<reference evidence="2 3" key="1">
    <citation type="submission" date="2019-04" db="EMBL/GenBank/DDBJ databases">
        <title>Crypto-aerobic microbial life in anoxic (sulfidic) marine sediments.</title>
        <authorList>
            <person name="Bhattacharya S."/>
            <person name="Roy C."/>
            <person name="Mondal N."/>
            <person name="Sarkar J."/>
            <person name="Mandal S."/>
            <person name="Rameez M.J."/>
            <person name="Ghosh W."/>
        </authorList>
    </citation>
    <scope>NUCLEOTIDE SEQUENCE [LARGE SCALE GENOMIC DNA]</scope>
    <source>
        <strain evidence="2 3">SBBC</strain>
    </source>
</reference>
<dbReference type="AlphaFoldDB" id="A0A4U0Z5E8"/>
<dbReference type="Proteomes" id="UP000306340">
    <property type="component" value="Unassembled WGS sequence"/>
</dbReference>
<evidence type="ECO:0000313" key="2">
    <source>
        <dbReference type="EMBL" id="TKA96733.1"/>
    </source>
</evidence>
<keyword evidence="1" id="KW-0732">Signal</keyword>
<gene>
    <name evidence="2" type="ORF">FAZ78_09845</name>
</gene>
<sequence length="112" mass="12315">MMRLLAVTAVLCLTACASQIMEGFVGKDITDVQLQYGPPINVMDMPDGRKAFQWRFDSNVMMPMTTTYTGTTAFTTGGSIISTACFYTLFAKPNTMNSYTVVGFQPPKLDCE</sequence>
<evidence type="ECO:0000313" key="3">
    <source>
        <dbReference type="Proteomes" id="UP000306340"/>
    </source>
</evidence>
<organism evidence="2 3">
    <name type="scientific">Cereibacter changlensis</name>
    <dbReference type="NCBI Taxonomy" id="402884"/>
    <lineage>
        <taxon>Bacteria</taxon>
        <taxon>Pseudomonadati</taxon>
        <taxon>Pseudomonadota</taxon>
        <taxon>Alphaproteobacteria</taxon>
        <taxon>Rhodobacterales</taxon>
        <taxon>Paracoccaceae</taxon>
        <taxon>Cereibacter</taxon>
    </lineage>
</organism>
<comment type="caution">
    <text evidence="2">The sequence shown here is derived from an EMBL/GenBank/DDBJ whole genome shotgun (WGS) entry which is preliminary data.</text>
</comment>
<feature type="chain" id="PRO_5044500017" description="Lipoprotein" evidence="1">
    <location>
        <begin position="21"/>
        <end position="112"/>
    </location>
</feature>
<proteinExistence type="predicted"/>
<dbReference type="EMBL" id="SWAU01000077">
    <property type="protein sequence ID" value="TKA96733.1"/>
    <property type="molecule type" value="Genomic_DNA"/>
</dbReference>
<accession>A0A4U0Z5E8</accession>
<name>A0A4U0Z5E8_9RHOB</name>
<dbReference type="RefSeq" id="WP_136792375.1">
    <property type="nucleotide sequence ID" value="NZ_SWAU01000077.1"/>
</dbReference>
<evidence type="ECO:0008006" key="4">
    <source>
        <dbReference type="Google" id="ProtNLM"/>
    </source>
</evidence>
<protein>
    <recommendedName>
        <fullName evidence="4">Lipoprotein</fullName>
    </recommendedName>
</protein>